<dbReference type="Proteomes" id="UP000070133">
    <property type="component" value="Unassembled WGS sequence"/>
</dbReference>
<organism evidence="1 2">
    <name type="scientific">Pseudocercospora eumusae</name>
    <dbReference type="NCBI Taxonomy" id="321146"/>
    <lineage>
        <taxon>Eukaryota</taxon>
        <taxon>Fungi</taxon>
        <taxon>Dikarya</taxon>
        <taxon>Ascomycota</taxon>
        <taxon>Pezizomycotina</taxon>
        <taxon>Dothideomycetes</taxon>
        <taxon>Dothideomycetidae</taxon>
        <taxon>Mycosphaerellales</taxon>
        <taxon>Mycosphaerellaceae</taxon>
        <taxon>Pseudocercospora</taxon>
    </lineage>
</organism>
<gene>
    <name evidence="1" type="ORF">AC578_1274</name>
</gene>
<accession>A0A139HUN2</accession>
<name>A0A139HUN2_9PEZI</name>
<dbReference type="AlphaFoldDB" id="A0A139HUN2"/>
<sequence>MSATDILPLFEKITTFKSIMEAVTDAATKSAHASIRREPIVVEELEKMSNISSKCNHKMKRNRNKFGFERTPTNWAKIPTLIDDMTIAINTCVDMYTNLRQNPTLAMFMSNFSTMMEVRIRSKISLNTKHVIVCSNLMSTKHLCLIMALFKLLFVTGTASDNVIMYMSVTREQQMIAETTPIGLRNVVLCKISPWYTMMDMIEERYRDCSITAMINGELNMDMVEMLFKCTDVFVCMTTATNMVKYSHALSNMKWKRGMMQEMVIGSDSGPGGFWSGRSLV</sequence>
<proteinExistence type="predicted"/>
<evidence type="ECO:0000313" key="2">
    <source>
        <dbReference type="Proteomes" id="UP000070133"/>
    </source>
</evidence>
<comment type="caution">
    <text evidence="1">The sequence shown here is derived from an EMBL/GenBank/DDBJ whole genome shotgun (WGS) entry which is preliminary data.</text>
</comment>
<reference evidence="1 2" key="1">
    <citation type="submission" date="2015-07" db="EMBL/GenBank/DDBJ databases">
        <title>Comparative genomics of the Sigatoka disease complex on banana suggests a link between parallel evolutionary changes in Pseudocercospora fijiensis and Pseudocercospora eumusae and increased virulence on the banana host.</title>
        <authorList>
            <person name="Chang T.-C."/>
            <person name="Salvucci A."/>
            <person name="Crous P.W."/>
            <person name="Stergiopoulos I."/>
        </authorList>
    </citation>
    <scope>NUCLEOTIDE SEQUENCE [LARGE SCALE GENOMIC DNA]</scope>
    <source>
        <strain evidence="1 2">CBS 114824</strain>
    </source>
</reference>
<protein>
    <submittedName>
        <fullName evidence="1">Uncharacterized protein</fullName>
    </submittedName>
</protein>
<evidence type="ECO:0000313" key="1">
    <source>
        <dbReference type="EMBL" id="KXT06127.1"/>
    </source>
</evidence>
<dbReference type="EMBL" id="LFZN01000008">
    <property type="protein sequence ID" value="KXT06127.1"/>
    <property type="molecule type" value="Genomic_DNA"/>
</dbReference>
<dbReference type="OrthoDB" id="5424577at2759"/>
<keyword evidence="2" id="KW-1185">Reference proteome</keyword>